<keyword evidence="8" id="KW-0378">Hydrolase</keyword>
<dbReference type="GO" id="GO:0006508">
    <property type="term" value="P:proteolysis"/>
    <property type="evidence" value="ECO:0007669"/>
    <property type="project" value="UniProtKB-KW"/>
</dbReference>
<dbReference type="PANTHER" id="PTHR32282">
    <property type="entry name" value="BINDING PROTEIN TRANSPEPTIDASE, PUTATIVE-RELATED"/>
    <property type="match status" value="1"/>
</dbReference>
<evidence type="ECO:0000256" key="2">
    <source>
        <dbReference type="ARBA" id="ARBA00007090"/>
    </source>
</evidence>
<protein>
    <submittedName>
        <fullName evidence="18">PBP1A family penicillin-binding protein</fullName>
    </submittedName>
</protein>
<keyword evidence="5" id="KW-0645">Protease</keyword>
<keyword evidence="12" id="KW-0961">Cell wall biogenesis/degradation</keyword>
<dbReference type="SUPFAM" id="SSF53955">
    <property type="entry name" value="Lysozyme-like"/>
    <property type="match status" value="1"/>
</dbReference>
<evidence type="ECO:0000313" key="19">
    <source>
        <dbReference type="Proteomes" id="UP000593594"/>
    </source>
</evidence>
<dbReference type="KEGG" id="kmn:HW532_04300"/>
<comment type="similarity">
    <text evidence="3">In the N-terminal section; belongs to the glycosyltransferase 51 family.</text>
</comment>
<evidence type="ECO:0000313" key="18">
    <source>
        <dbReference type="EMBL" id="QPC42002.1"/>
    </source>
</evidence>
<evidence type="ECO:0000259" key="16">
    <source>
        <dbReference type="Pfam" id="PF00905"/>
    </source>
</evidence>
<dbReference type="GO" id="GO:0071555">
    <property type="term" value="P:cell wall organization"/>
    <property type="evidence" value="ECO:0007669"/>
    <property type="project" value="UniProtKB-KW"/>
</dbReference>
<dbReference type="AlphaFoldDB" id="A0A7S8C281"/>
<dbReference type="PANTHER" id="PTHR32282:SF33">
    <property type="entry name" value="PEPTIDOGLYCAN GLYCOSYLTRANSFERASE"/>
    <property type="match status" value="1"/>
</dbReference>
<dbReference type="GO" id="GO:0008658">
    <property type="term" value="F:penicillin binding"/>
    <property type="evidence" value="ECO:0007669"/>
    <property type="project" value="InterPro"/>
</dbReference>
<dbReference type="Proteomes" id="UP000593594">
    <property type="component" value="Chromosome"/>
</dbReference>
<evidence type="ECO:0000256" key="4">
    <source>
        <dbReference type="ARBA" id="ARBA00022645"/>
    </source>
</evidence>
<dbReference type="GO" id="GO:0008955">
    <property type="term" value="F:peptidoglycan glycosyltransferase activity"/>
    <property type="evidence" value="ECO:0007669"/>
    <property type="project" value="UniProtKB-EC"/>
</dbReference>
<evidence type="ECO:0000256" key="11">
    <source>
        <dbReference type="ARBA" id="ARBA00023268"/>
    </source>
</evidence>
<reference evidence="18 19" key="1">
    <citation type="submission" date="2020-06" db="EMBL/GenBank/DDBJ databases">
        <title>Genome sequence of 2 isolates from Red Sea Mangroves.</title>
        <authorList>
            <person name="Sefrji F."/>
            <person name="Michoud G."/>
            <person name="Merlino G."/>
            <person name="Daffonchio D."/>
        </authorList>
    </citation>
    <scope>NUCLEOTIDE SEQUENCE [LARGE SCALE GENOMIC DNA]</scope>
    <source>
        <strain evidence="18 19">R1DC25</strain>
    </source>
</reference>
<sequence>MSERPSTNPVYRFFFAVDAWCSSGFYEIRDRFRRMWSAYSALLDRVRIGGPPRLLFELVSDGATLGLLFALGVLYYALPPFSGTGDIWNQGRDYAVTFTDSNGEIIGRRGIRQDDAIPLDEIPQNVVRAVLATEDQRFLKHFGLDIQGTLRALVENLRAKDVVQGGSTLTQQLAKNLFLNPERTLQRKVNEAFLALWIEARLTKPEILKLYLDRSYLGGGTYGVEAAAQFYFGKSIRDVNLSEAAMLAGLFKAPSNFAPHVNPEAARARANVVLYRMLDVGVISQGELLEARRNPAEFASERDHYSPDWFLDWAYEETLATLKTYGLETEYVIEVKTTIDMAMQRTGQTLINEMLDKEGEERHVTQGALVSLTPRGAVKAIVGGRDYEDSQFNRAIDALRQPGSAFKPFVYMAALRAGYHPNTVVYDVPITVGNWTPKNYTRRYTGRTTLVTALKKSYNTIPVHIAQNIGRKAIIQAAELAGLRTKLSPVPSLPLGTNEVTLIDLTSAYAGFANGGHAITPYTVLEIKRPNGEVLYSRDTARPAPPQTLEPELVEELNYMLNQVVRSGTGRRALLGFTPQAGKTGTNQDYRDAWFMGFTAHYVTGVWYGNDDFTPMKRITGGSLPAMTWKSFMEKALETKVAEALPGVPLDDSYARYIARQDEGQEAPVVGGTADELPTRVTVDTTNSRQQVPERRERRADPVVRVLQSMFSLFSGSSSEPSPPPRRAEPPRRQVDSSGSARQRSTPNFSERRRELEDSLR</sequence>
<dbReference type="Pfam" id="PF00912">
    <property type="entry name" value="Transgly"/>
    <property type="match status" value="1"/>
</dbReference>
<proteinExistence type="inferred from homology"/>
<evidence type="ECO:0000256" key="15">
    <source>
        <dbReference type="SAM" id="MobiDB-lite"/>
    </source>
</evidence>
<keyword evidence="11" id="KW-0511">Multifunctional enzyme</keyword>
<dbReference type="Pfam" id="PF00905">
    <property type="entry name" value="Transpeptidase"/>
    <property type="match status" value="1"/>
</dbReference>
<dbReference type="InterPro" id="IPR001264">
    <property type="entry name" value="Glyco_trans_51"/>
</dbReference>
<feature type="domain" description="Glycosyl transferase family 51" evidence="17">
    <location>
        <begin position="106"/>
        <end position="277"/>
    </location>
</feature>
<dbReference type="SUPFAM" id="SSF56601">
    <property type="entry name" value="beta-lactamase/transpeptidase-like"/>
    <property type="match status" value="1"/>
</dbReference>
<evidence type="ECO:0000256" key="9">
    <source>
        <dbReference type="ARBA" id="ARBA00022960"/>
    </source>
</evidence>
<comment type="pathway">
    <text evidence="1">Cell wall biogenesis; peptidoglycan biosynthesis.</text>
</comment>
<dbReference type="InterPro" id="IPR012338">
    <property type="entry name" value="Beta-lactam/transpept-like"/>
</dbReference>
<evidence type="ECO:0000256" key="1">
    <source>
        <dbReference type="ARBA" id="ARBA00004752"/>
    </source>
</evidence>
<evidence type="ECO:0000256" key="6">
    <source>
        <dbReference type="ARBA" id="ARBA00022676"/>
    </source>
</evidence>
<comment type="catalytic activity">
    <reaction evidence="14">
        <text>[GlcNAc-(1-&gt;4)-Mur2Ac(oyl-L-Ala-gamma-D-Glu-L-Lys-D-Ala-D-Ala)](n)-di-trans,octa-cis-undecaprenyl diphosphate + beta-D-GlcNAc-(1-&gt;4)-Mur2Ac(oyl-L-Ala-gamma-D-Glu-L-Lys-D-Ala-D-Ala)-di-trans,octa-cis-undecaprenyl diphosphate = [GlcNAc-(1-&gt;4)-Mur2Ac(oyl-L-Ala-gamma-D-Glu-L-Lys-D-Ala-D-Ala)](n+1)-di-trans,octa-cis-undecaprenyl diphosphate + di-trans,octa-cis-undecaprenyl diphosphate + H(+)</text>
        <dbReference type="Rhea" id="RHEA:23708"/>
        <dbReference type="Rhea" id="RHEA-COMP:9602"/>
        <dbReference type="Rhea" id="RHEA-COMP:9603"/>
        <dbReference type="ChEBI" id="CHEBI:15378"/>
        <dbReference type="ChEBI" id="CHEBI:58405"/>
        <dbReference type="ChEBI" id="CHEBI:60033"/>
        <dbReference type="ChEBI" id="CHEBI:78435"/>
        <dbReference type="EC" id="2.4.99.28"/>
    </reaction>
</comment>
<dbReference type="GO" id="GO:0030288">
    <property type="term" value="C:outer membrane-bounded periplasmic space"/>
    <property type="evidence" value="ECO:0007669"/>
    <property type="project" value="TreeGrafter"/>
</dbReference>
<dbReference type="Gene3D" id="1.10.3810.10">
    <property type="entry name" value="Biosynthetic peptidoglycan transglycosylase-like"/>
    <property type="match status" value="1"/>
</dbReference>
<dbReference type="NCBIfam" id="TIGR02074">
    <property type="entry name" value="PBP_1a_fam"/>
    <property type="match status" value="1"/>
</dbReference>
<evidence type="ECO:0000256" key="13">
    <source>
        <dbReference type="ARBA" id="ARBA00034000"/>
    </source>
</evidence>
<dbReference type="InterPro" id="IPR050396">
    <property type="entry name" value="Glycosyltr_51/Transpeptidase"/>
</dbReference>
<dbReference type="InterPro" id="IPR001460">
    <property type="entry name" value="PCN-bd_Tpept"/>
</dbReference>
<organism evidence="18 19">
    <name type="scientific">Kaustia mangrovi</name>
    <dbReference type="NCBI Taxonomy" id="2593653"/>
    <lineage>
        <taxon>Bacteria</taxon>
        <taxon>Pseudomonadati</taxon>
        <taxon>Pseudomonadota</taxon>
        <taxon>Alphaproteobacteria</taxon>
        <taxon>Hyphomicrobiales</taxon>
        <taxon>Parvibaculaceae</taxon>
        <taxon>Kaustia</taxon>
    </lineage>
</organism>
<evidence type="ECO:0000259" key="17">
    <source>
        <dbReference type="Pfam" id="PF00912"/>
    </source>
</evidence>
<keyword evidence="6" id="KW-0328">Glycosyltransferase</keyword>
<feature type="region of interest" description="Disordered" evidence="15">
    <location>
        <begin position="714"/>
        <end position="761"/>
    </location>
</feature>
<gene>
    <name evidence="18" type="ORF">HW532_04300</name>
</gene>
<dbReference type="GO" id="GO:0008360">
    <property type="term" value="P:regulation of cell shape"/>
    <property type="evidence" value="ECO:0007669"/>
    <property type="project" value="UniProtKB-KW"/>
</dbReference>
<dbReference type="FunFam" id="1.10.3810.10:FF:000001">
    <property type="entry name" value="Penicillin-binding protein 1A"/>
    <property type="match status" value="1"/>
</dbReference>
<dbReference type="GO" id="GO:0009252">
    <property type="term" value="P:peptidoglycan biosynthetic process"/>
    <property type="evidence" value="ECO:0007669"/>
    <property type="project" value="UniProtKB-UniPathway"/>
</dbReference>
<keyword evidence="10" id="KW-0573">Peptidoglycan synthesis</keyword>
<feature type="compositionally biased region" description="Basic and acidic residues" evidence="15">
    <location>
        <begin position="750"/>
        <end position="761"/>
    </location>
</feature>
<feature type="domain" description="Penicillin-binding protein transpeptidase" evidence="16">
    <location>
        <begin position="375"/>
        <end position="599"/>
    </location>
</feature>
<dbReference type="InterPro" id="IPR023346">
    <property type="entry name" value="Lysozyme-like_dom_sf"/>
</dbReference>
<keyword evidence="4" id="KW-0121">Carboxypeptidase</keyword>
<dbReference type="GO" id="GO:0009002">
    <property type="term" value="F:serine-type D-Ala-D-Ala carboxypeptidase activity"/>
    <property type="evidence" value="ECO:0007669"/>
    <property type="project" value="UniProtKB-EC"/>
</dbReference>
<evidence type="ECO:0000256" key="12">
    <source>
        <dbReference type="ARBA" id="ARBA00023316"/>
    </source>
</evidence>
<evidence type="ECO:0000256" key="8">
    <source>
        <dbReference type="ARBA" id="ARBA00022801"/>
    </source>
</evidence>
<keyword evidence="19" id="KW-1185">Reference proteome</keyword>
<feature type="compositionally biased region" description="Polar residues" evidence="15">
    <location>
        <begin position="736"/>
        <end position="749"/>
    </location>
</feature>
<comment type="similarity">
    <text evidence="2">In the C-terminal section; belongs to the transpeptidase family.</text>
</comment>
<name>A0A7S8C281_9HYPH</name>
<evidence type="ECO:0000256" key="10">
    <source>
        <dbReference type="ARBA" id="ARBA00022984"/>
    </source>
</evidence>
<dbReference type="RefSeq" id="WP_213163229.1">
    <property type="nucleotide sequence ID" value="NZ_CP058214.1"/>
</dbReference>
<evidence type="ECO:0000256" key="5">
    <source>
        <dbReference type="ARBA" id="ARBA00022670"/>
    </source>
</evidence>
<dbReference type="Gene3D" id="3.40.710.10">
    <property type="entry name" value="DD-peptidase/beta-lactamase superfamily"/>
    <property type="match status" value="1"/>
</dbReference>
<dbReference type="UniPathway" id="UPA00219"/>
<evidence type="ECO:0000256" key="7">
    <source>
        <dbReference type="ARBA" id="ARBA00022679"/>
    </source>
</evidence>
<dbReference type="InterPro" id="IPR036950">
    <property type="entry name" value="PBP_transglycosylase"/>
</dbReference>
<evidence type="ECO:0000256" key="14">
    <source>
        <dbReference type="ARBA" id="ARBA00049902"/>
    </source>
</evidence>
<feature type="compositionally biased region" description="Basic and acidic residues" evidence="15">
    <location>
        <begin position="726"/>
        <end position="735"/>
    </location>
</feature>
<keyword evidence="9" id="KW-0133">Cell shape</keyword>
<evidence type="ECO:0000256" key="3">
    <source>
        <dbReference type="ARBA" id="ARBA00007739"/>
    </source>
</evidence>
<keyword evidence="7" id="KW-0808">Transferase</keyword>
<comment type="catalytic activity">
    <reaction evidence="13">
        <text>Preferential cleavage: (Ac)2-L-Lys-D-Ala-|-D-Ala. Also transpeptidation of peptidyl-alanyl moieties that are N-acyl substituents of D-alanine.</text>
        <dbReference type="EC" id="3.4.16.4"/>
    </reaction>
</comment>
<accession>A0A7S8C281</accession>
<dbReference type="EMBL" id="CP058214">
    <property type="protein sequence ID" value="QPC42002.1"/>
    <property type="molecule type" value="Genomic_DNA"/>
</dbReference>